<accession>A0A1P8JTT3</accession>
<protein>
    <submittedName>
        <fullName evidence="1">Uncharacterized protein</fullName>
    </submittedName>
</protein>
<reference evidence="1 2" key="1">
    <citation type="submission" date="2017-01" db="EMBL/GenBank/DDBJ databases">
        <authorList>
            <person name="Mah S.A."/>
            <person name="Swanson W.J."/>
            <person name="Moy G.W."/>
            <person name="Vacquier V.D."/>
        </authorList>
    </citation>
    <scope>NUCLEOTIDE SEQUENCE [LARGE SCALE GENOMIC DNA]</scope>
    <source>
        <strain evidence="1 2">DCY110</strain>
    </source>
</reference>
<organism evidence="1 2">
    <name type="scientific">Rhodoferax koreensis</name>
    <dbReference type="NCBI Taxonomy" id="1842727"/>
    <lineage>
        <taxon>Bacteria</taxon>
        <taxon>Pseudomonadati</taxon>
        <taxon>Pseudomonadota</taxon>
        <taxon>Betaproteobacteria</taxon>
        <taxon>Burkholderiales</taxon>
        <taxon>Comamonadaceae</taxon>
        <taxon>Rhodoferax</taxon>
    </lineage>
</organism>
<name>A0A1P8JTT3_9BURK</name>
<evidence type="ECO:0000313" key="1">
    <source>
        <dbReference type="EMBL" id="APW37152.1"/>
    </source>
</evidence>
<proteinExistence type="predicted"/>
<sequence>MSGATNATPIVITLGAGHGLKNDDRIAIAGITGNTNANGTWSLANVTATTAVLLGSSGNGAYGGTPRVGVVFSHTPHMKQHSMNCAAWGNGVATLDIESYASLADFAAGSNNDGASAPVMAPSIGVASAGSNSTPAKSTVTLTAATSGVEFEIKPNIIMRAVLTAYTSGTVGVSITS</sequence>
<dbReference type="InterPro" id="IPR042302">
    <property type="entry name" value="E1_FCCH_sf"/>
</dbReference>
<dbReference type="Gene3D" id="2.40.30.180">
    <property type="entry name" value="Ubiquitin-activating enzyme E1, FCCH domain"/>
    <property type="match status" value="1"/>
</dbReference>
<dbReference type="STRING" id="1842727.RD110_08035"/>
<dbReference type="KEGG" id="rhy:RD110_08035"/>
<dbReference type="AlphaFoldDB" id="A0A1P8JTT3"/>
<dbReference type="EMBL" id="CP019236">
    <property type="protein sequence ID" value="APW37152.1"/>
    <property type="molecule type" value="Genomic_DNA"/>
</dbReference>
<evidence type="ECO:0000313" key="2">
    <source>
        <dbReference type="Proteomes" id="UP000186609"/>
    </source>
</evidence>
<keyword evidence="2" id="KW-1185">Reference proteome</keyword>
<dbReference type="Proteomes" id="UP000186609">
    <property type="component" value="Chromosome"/>
</dbReference>
<gene>
    <name evidence="1" type="ORF">RD110_08035</name>
</gene>